<dbReference type="AlphaFoldDB" id="A0A917A8I6"/>
<dbReference type="InterPro" id="IPR007227">
    <property type="entry name" value="Cell_shape_determining_MreD"/>
</dbReference>
<dbReference type="Proteomes" id="UP000660801">
    <property type="component" value="Unassembled WGS sequence"/>
</dbReference>
<proteinExistence type="inferred from homology"/>
<evidence type="ECO:0000256" key="1">
    <source>
        <dbReference type="ARBA" id="ARBA00004651"/>
    </source>
</evidence>
<comment type="similarity">
    <text evidence="2">Belongs to the MreD family.</text>
</comment>
<dbReference type="GO" id="GO:0005886">
    <property type="term" value="C:plasma membrane"/>
    <property type="evidence" value="ECO:0007669"/>
    <property type="project" value="UniProtKB-SubCell"/>
</dbReference>
<dbReference type="Pfam" id="PF04093">
    <property type="entry name" value="MreD"/>
    <property type="match status" value="1"/>
</dbReference>
<feature type="transmembrane region" description="Helical" evidence="8">
    <location>
        <begin position="104"/>
        <end position="123"/>
    </location>
</feature>
<protein>
    <submittedName>
        <fullName evidence="9">Rod shape-determining protein MreD</fullName>
    </submittedName>
</protein>
<evidence type="ECO:0000256" key="2">
    <source>
        <dbReference type="ARBA" id="ARBA00007776"/>
    </source>
</evidence>
<evidence type="ECO:0000313" key="9">
    <source>
        <dbReference type="EMBL" id="GGE30772.1"/>
    </source>
</evidence>
<evidence type="ECO:0000256" key="6">
    <source>
        <dbReference type="ARBA" id="ARBA00022989"/>
    </source>
</evidence>
<comment type="caution">
    <text evidence="9">The sequence shown here is derived from an EMBL/GenBank/DDBJ whole genome shotgun (WGS) entry which is preliminary data.</text>
</comment>
<gene>
    <name evidence="9" type="primary">mreD</name>
    <name evidence="9" type="ORF">GCM10011510_10070</name>
</gene>
<evidence type="ECO:0000256" key="8">
    <source>
        <dbReference type="SAM" id="Phobius"/>
    </source>
</evidence>
<feature type="transmembrane region" description="Helical" evidence="8">
    <location>
        <begin position="39"/>
        <end position="61"/>
    </location>
</feature>
<keyword evidence="7 8" id="KW-0472">Membrane</keyword>
<keyword evidence="3" id="KW-1003">Cell membrane</keyword>
<evidence type="ECO:0000313" key="10">
    <source>
        <dbReference type="Proteomes" id="UP000660801"/>
    </source>
</evidence>
<evidence type="ECO:0000256" key="4">
    <source>
        <dbReference type="ARBA" id="ARBA00022692"/>
    </source>
</evidence>
<dbReference type="EMBL" id="BMJN01000013">
    <property type="protein sequence ID" value="GGE30772.1"/>
    <property type="molecule type" value="Genomic_DNA"/>
</dbReference>
<dbReference type="GO" id="GO:0008360">
    <property type="term" value="P:regulation of cell shape"/>
    <property type="evidence" value="ECO:0007669"/>
    <property type="project" value="UniProtKB-KW"/>
</dbReference>
<reference evidence="9" key="2">
    <citation type="submission" date="2020-09" db="EMBL/GenBank/DDBJ databases">
        <authorList>
            <person name="Sun Q."/>
            <person name="Zhou Y."/>
        </authorList>
    </citation>
    <scope>NUCLEOTIDE SEQUENCE</scope>
    <source>
        <strain evidence="9">CGMCC 1.15533</strain>
    </source>
</reference>
<keyword evidence="4 8" id="KW-0812">Transmembrane</keyword>
<evidence type="ECO:0000256" key="7">
    <source>
        <dbReference type="ARBA" id="ARBA00023136"/>
    </source>
</evidence>
<evidence type="ECO:0000256" key="5">
    <source>
        <dbReference type="ARBA" id="ARBA00022960"/>
    </source>
</evidence>
<keyword evidence="6 8" id="KW-1133">Transmembrane helix</keyword>
<sequence>MIYPVAHVLLISLLFLSINLPDLLTIGLLFLIGILYDAYYFHLIGMVTFILPSMGIFINHFSDILMRNRWTRCLSVLLLIVFFDSFTFAMASFLGISMGVLSHFIVYMLAPTLVFNLGLMLILQPLMEKIYL</sequence>
<keyword evidence="5" id="KW-0133">Cell shape</keyword>
<accession>A0A917A8I6</accession>
<comment type="subcellular location">
    <subcellularLocation>
        <location evidence="1">Cell membrane</location>
        <topology evidence="1">Multi-pass membrane protein</topology>
    </subcellularLocation>
</comment>
<reference evidence="9" key="1">
    <citation type="journal article" date="2014" name="Int. J. Syst. Evol. Microbiol.">
        <title>Complete genome sequence of Corynebacterium casei LMG S-19264T (=DSM 44701T), isolated from a smear-ripened cheese.</title>
        <authorList>
            <consortium name="US DOE Joint Genome Institute (JGI-PGF)"/>
            <person name="Walter F."/>
            <person name="Albersmeier A."/>
            <person name="Kalinowski J."/>
            <person name="Ruckert C."/>
        </authorList>
    </citation>
    <scope>NUCLEOTIDE SEQUENCE</scope>
    <source>
        <strain evidence="9">CGMCC 1.15533</strain>
    </source>
</reference>
<dbReference type="NCBIfam" id="TIGR03426">
    <property type="entry name" value="shape_MreD"/>
    <property type="match status" value="1"/>
</dbReference>
<evidence type="ECO:0000256" key="3">
    <source>
        <dbReference type="ARBA" id="ARBA00022475"/>
    </source>
</evidence>
<organism evidence="9 10">
    <name type="scientific">Streptococcus himalayensis</name>
    <dbReference type="NCBI Taxonomy" id="1888195"/>
    <lineage>
        <taxon>Bacteria</taxon>
        <taxon>Bacillati</taxon>
        <taxon>Bacillota</taxon>
        <taxon>Bacilli</taxon>
        <taxon>Lactobacillales</taxon>
        <taxon>Streptococcaceae</taxon>
        <taxon>Streptococcus</taxon>
    </lineage>
</organism>
<name>A0A917A8I6_9STRE</name>
<keyword evidence="10" id="KW-1185">Reference proteome</keyword>
<feature type="transmembrane region" description="Helical" evidence="8">
    <location>
        <begin position="7"/>
        <end position="33"/>
    </location>
</feature>
<feature type="transmembrane region" description="Helical" evidence="8">
    <location>
        <begin position="73"/>
        <end position="98"/>
    </location>
</feature>